<accession>F8NEI0</accession>
<evidence type="ECO:0000256" key="1">
    <source>
        <dbReference type="SAM" id="MobiDB-lite"/>
    </source>
</evidence>
<feature type="compositionally biased region" description="Pro residues" evidence="1">
    <location>
        <begin position="34"/>
        <end position="46"/>
    </location>
</feature>
<dbReference type="HOGENOM" id="CLU_138099_0_0_1"/>
<dbReference type="RefSeq" id="XP_007312498.1">
    <property type="nucleotide sequence ID" value="XM_007312436.1"/>
</dbReference>
<name>F8NEI0_SERL9</name>
<proteinExistence type="predicted"/>
<organism>
    <name type="scientific">Serpula lacrymans var. lacrymans (strain S7.9)</name>
    <name type="common">Dry rot fungus</name>
    <dbReference type="NCBI Taxonomy" id="578457"/>
    <lineage>
        <taxon>Eukaryota</taxon>
        <taxon>Fungi</taxon>
        <taxon>Dikarya</taxon>
        <taxon>Basidiomycota</taxon>
        <taxon>Agaricomycotina</taxon>
        <taxon>Agaricomycetes</taxon>
        <taxon>Agaricomycetidae</taxon>
        <taxon>Boletales</taxon>
        <taxon>Coniophorineae</taxon>
        <taxon>Serpulaceae</taxon>
        <taxon>Serpula</taxon>
    </lineage>
</organism>
<feature type="compositionally biased region" description="Basic and acidic residues" evidence="1">
    <location>
        <begin position="67"/>
        <end position="80"/>
    </location>
</feature>
<gene>
    <name evidence="2" type="ORF">SERLADRAFT_432196</name>
</gene>
<dbReference type="AlphaFoldDB" id="F8NEI0"/>
<protein>
    <submittedName>
        <fullName evidence="2">Uncharacterized protein</fullName>
    </submittedName>
</protein>
<dbReference type="EMBL" id="GL945428">
    <property type="protein sequence ID" value="EGO30614.1"/>
    <property type="molecule type" value="Genomic_DNA"/>
</dbReference>
<dbReference type="KEGG" id="sla:SERLADRAFT_432196"/>
<reference evidence="2" key="1">
    <citation type="submission" date="2011-04" db="EMBL/GenBank/DDBJ databases">
        <title>Evolution of plant cell wall degrading machinery underlies the functional diversity of forest fungi.</title>
        <authorList>
            <consortium name="US DOE Joint Genome Institute (JGI-PGF)"/>
            <person name="Eastwood D.C."/>
            <person name="Floudas D."/>
            <person name="Binder M."/>
            <person name="Majcherczyk A."/>
            <person name="Schneider P."/>
            <person name="Aerts A."/>
            <person name="Asiegbu F.O."/>
            <person name="Baker S.E."/>
            <person name="Barry K."/>
            <person name="Bendiksby M."/>
            <person name="Blumentritt M."/>
            <person name="Coutinho P.M."/>
            <person name="Cullen D."/>
            <person name="Cullen D."/>
            <person name="Gathman A."/>
            <person name="Goodell B."/>
            <person name="Henrissat B."/>
            <person name="Ihrmark K."/>
            <person name="Kauserud H."/>
            <person name="Kohler A."/>
            <person name="LaButti K."/>
            <person name="Lapidus A."/>
            <person name="Lavin J.L."/>
            <person name="Lee Y.-H."/>
            <person name="Lindquist E."/>
            <person name="Lilly W."/>
            <person name="Lucas S."/>
            <person name="Morin E."/>
            <person name="Murat C."/>
            <person name="Oguiza J.A."/>
            <person name="Park J."/>
            <person name="Pisabarro A.G."/>
            <person name="Riley R."/>
            <person name="Rosling A."/>
            <person name="Salamov A."/>
            <person name="Schmidt O."/>
            <person name="Schmutz J."/>
            <person name="Skrede I."/>
            <person name="Stenlid J."/>
            <person name="Wiebenga A."/>
            <person name="Xie X."/>
            <person name="Kues U."/>
            <person name="Hibbett D.S."/>
            <person name="Hoffmeister D."/>
            <person name="Hogberg N."/>
            <person name="Martin F."/>
            <person name="Grigoriev I.V."/>
            <person name="Watkinson S.C."/>
        </authorList>
    </citation>
    <scope>NUCLEOTIDE SEQUENCE</scope>
    <source>
        <strain evidence="2">S7.9</strain>
    </source>
</reference>
<sequence length="163" mass="18054">MVQVTPHTHSGTITRFAFHAYIQLVHDGSKIVPEPCPPAEPPPLPAPTSRSHSQFSPQPGSPLPVDGDQHSDPEHPEVEVPQRGSPLPMDVDESSDGLEAEFTDASEHFYRTYHLYLNGQPCTADGVILPPDSPPFPAPEKSPDDWTPYRNRIEFELAELLFK</sequence>
<dbReference type="GeneID" id="18813945"/>
<evidence type="ECO:0000313" key="2">
    <source>
        <dbReference type="EMBL" id="EGO30614.1"/>
    </source>
</evidence>
<feature type="region of interest" description="Disordered" evidence="1">
    <location>
        <begin position="32"/>
        <end position="98"/>
    </location>
</feature>
<feature type="compositionally biased region" description="Polar residues" evidence="1">
    <location>
        <begin position="48"/>
        <end position="58"/>
    </location>
</feature>
<dbReference type="Proteomes" id="UP000008064">
    <property type="component" value="Unassembled WGS sequence"/>
</dbReference>
<dbReference type="OrthoDB" id="2691487at2759"/>